<keyword evidence="6" id="KW-0694">RNA-binding</keyword>
<dbReference type="InterPro" id="IPR038570">
    <property type="entry name" value="HicA_sf"/>
</dbReference>
<evidence type="ECO:0000256" key="6">
    <source>
        <dbReference type="ARBA" id="ARBA00022884"/>
    </source>
</evidence>
<dbReference type="AlphaFoldDB" id="A0A443Z3K8"/>
<keyword evidence="2" id="KW-1277">Toxin-antitoxin system</keyword>
<evidence type="ECO:0000256" key="4">
    <source>
        <dbReference type="ARBA" id="ARBA00022759"/>
    </source>
</evidence>
<dbReference type="GO" id="GO:0004519">
    <property type="term" value="F:endonuclease activity"/>
    <property type="evidence" value="ECO:0007669"/>
    <property type="project" value="UniProtKB-KW"/>
</dbReference>
<protein>
    <submittedName>
        <fullName evidence="8">Type II toxin-antitoxin system HicA family toxin</fullName>
    </submittedName>
</protein>
<evidence type="ECO:0000256" key="2">
    <source>
        <dbReference type="ARBA" id="ARBA00022649"/>
    </source>
</evidence>
<dbReference type="Pfam" id="PF07927">
    <property type="entry name" value="HicA_toxin"/>
    <property type="match status" value="1"/>
</dbReference>
<dbReference type="SUPFAM" id="SSF54786">
    <property type="entry name" value="YcfA/nrd intein domain"/>
    <property type="match status" value="1"/>
</dbReference>
<evidence type="ECO:0000256" key="7">
    <source>
        <dbReference type="ARBA" id="ARBA00023016"/>
    </source>
</evidence>
<dbReference type="RefSeq" id="WP_128352117.1">
    <property type="nucleotide sequence ID" value="NZ_RSFE01000004.1"/>
</dbReference>
<gene>
    <name evidence="8" type="ORF">EGC76_06060</name>
</gene>
<dbReference type="InterPro" id="IPR012933">
    <property type="entry name" value="HicA_mRNA_interferase"/>
</dbReference>
<evidence type="ECO:0000256" key="1">
    <source>
        <dbReference type="ARBA" id="ARBA00006620"/>
    </source>
</evidence>
<sequence>MKSSDLIKLLRTHKCEFIRHGKGDHQIWYSPITKRKFSVPHPKRDLPRGTLNSIKRMAGIN</sequence>
<keyword evidence="9" id="KW-1185">Reference proteome</keyword>
<evidence type="ECO:0000313" key="9">
    <source>
        <dbReference type="Proteomes" id="UP000288789"/>
    </source>
</evidence>
<name>A0A443Z3K8_9GAMM</name>
<accession>A0A443Z3K8</accession>
<keyword evidence="4" id="KW-0255">Endonuclease</keyword>
<keyword evidence="5" id="KW-0378">Hydrolase</keyword>
<dbReference type="OrthoDB" id="9811409at2"/>
<dbReference type="Gene3D" id="3.30.920.30">
    <property type="entry name" value="Hypothetical protein"/>
    <property type="match status" value="1"/>
</dbReference>
<comment type="similarity">
    <text evidence="1">Belongs to the HicA mRNA interferase family.</text>
</comment>
<comment type="caution">
    <text evidence="8">The sequence shown here is derived from an EMBL/GenBank/DDBJ whole genome shotgun (WGS) entry which is preliminary data.</text>
</comment>
<evidence type="ECO:0000256" key="5">
    <source>
        <dbReference type="ARBA" id="ARBA00022801"/>
    </source>
</evidence>
<proteinExistence type="inferred from homology"/>
<evidence type="ECO:0000256" key="3">
    <source>
        <dbReference type="ARBA" id="ARBA00022722"/>
    </source>
</evidence>
<keyword evidence="3" id="KW-0540">Nuclease</keyword>
<keyword evidence="7" id="KW-0346">Stress response</keyword>
<reference evidence="8 9" key="1">
    <citation type="submission" date="2018-12" db="EMBL/GenBank/DDBJ databases">
        <authorList>
            <person name="Li A."/>
            <person name="Zhang M."/>
            <person name="Zhu H."/>
        </authorList>
    </citation>
    <scope>NUCLEOTIDE SEQUENCE [LARGE SCALE GENOMIC DNA]</scope>
    <source>
        <strain evidence="8 9">R04H25</strain>
    </source>
</reference>
<dbReference type="GO" id="GO:0003729">
    <property type="term" value="F:mRNA binding"/>
    <property type="evidence" value="ECO:0007669"/>
    <property type="project" value="InterPro"/>
</dbReference>
<dbReference type="Proteomes" id="UP000288789">
    <property type="component" value="Unassembled WGS sequence"/>
</dbReference>
<organism evidence="8 9">
    <name type="scientific">Pseudidiomarina gelatinasegens</name>
    <dbReference type="NCBI Taxonomy" id="2487740"/>
    <lineage>
        <taxon>Bacteria</taxon>
        <taxon>Pseudomonadati</taxon>
        <taxon>Pseudomonadota</taxon>
        <taxon>Gammaproteobacteria</taxon>
        <taxon>Alteromonadales</taxon>
        <taxon>Idiomarinaceae</taxon>
        <taxon>Pseudidiomarina</taxon>
    </lineage>
</organism>
<dbReference type="GO" id="GO:0016787">
    <property type="term" value="F:hydrolase activity"/>
    <property type="evidence" value="ECO:0007669"/>
    <property type="project" value="UniProtKB-KW"/>
</dbReference>
<dbReference type="EMBL" id="RSFE01000004">
    <property type="protein sequence ID" value="RWU11109.1"/>
    <property type="molecule type" value="Genomic_DNA"/>
</dbReference>
<evidence type="ECO:0000313" key="8">
    <source>
        <dbReference type="EMBL" id="RWU11109.1"/>
    </source>
</evidence>